<name>A0A0M3JJ73_ANISI</name>
<dbReference type="AlphaFoldDB" id="A0A0M3JJ73"/>
<accession>A0A0M3JJ73</accession>
<organism evidence="1">
    <name type="scientific">Anisakis simplex</name>
    <name type="common">Herring worm</name>
    <dbReference type="NCBI Taxonomy" id="6269"/>
    <lineage>
        <taxon>Eukaryota</taxon>
        <taxon>Metazoa</taxon>
        <taxon>Ecdysozoa</taxon>
        <taxon>Nematoda</taxon>
        <taxon>Chromadorea</taxon>
        <taxon>Rhabditida</taxon>
        <taxon>Spirurina</taxon>
        <taxon>Ascaridomorpha</taxon>
        <taxon>Ascaridoidea</taxon>
        <taxon>Anisakidae</taxon>
        <taxon>Anisakis</taxon>
        <taxon>Anisakis simplex complex</taxon>
    </lineage>
</organism>
<proteinExistence type="predicted"/>
<protein>
    <submittedName>
        <fullName evidence="1">50S ribosomal protein L5</fullName>
    </submittedName>
</protein>
<dbReference type="WBParaSite" id="ASIM_0000769001-mRNA-1">
    <property type="protein sequence ID" value="ASIM_0000769001-mRNA-1"/>
    <property type="gene ID" value="ASIM_0000769001"/>
</dbReference>
<evidence type="ECO:0000313" key="1">
    <source>
        <dbReference type="WBParaSite" id="ASIM_0000769001-mRNA-1"/>
    </source>
</evidence>
<reference evidence="1" key="1">
    <citation type="submission" date="2017-02" db="UniProtKB">
        <authorList>
            <consortium name="WormBaseParasite"/>
        </authorList>
    </citation>
    <scope>IDENTIFICATION</scope>
</reference>
<sequence>LKQDREILIKVGAMLAQSVKDVPNPKVMRKRMYIGGVLSRHRKLFNVKVPAFDGCMR</sequence>